<organism evidence="5 6">
    <name type="scientific">Apiospora arundinis</name>
    <dbReference type="NCBI Taxonomy" id="335852"/>
    <lineage>
        <taxon>Eukaryota</taxon>
        <taxon>Fungi</taxon>
        <taxon>Dikarya</taxon>
        <taxon>Ascomycota</taxon>
        <taxon>Pezizomycotina</taxon>
        <taxon>Sordariomycetes</taxon>
        <taxon>Xylariomycetidae</taxon>
        <taxon>Amphisphaeriales</taxon>
        <taxon>Apiosporaceae</taxon>
        <taxon>Apiospora</taxon>
    </lineage>
</organism>
<sequence length="438" mass="47235">MRSTIRVISAILLAMVQLAVTAPLKIPLKSRSMSDHARLPRHVVRSNAPMSPISLTDWFNRTDNQRYSYWKPAPDTPVAKYCVRQPRLTESRSVLWDTGSPFLLLPNNSCTNCGDHRLFDPGNSSTFQALQPQTIDNISFVTGADATPLSEAQSASCIEDADTVSIGSFAVVHQSFMLCDSYGPFMSQPPMDGIMGMALPGRTSVKSFFWSLWDGGILPSPVFSFYMPAGNITGGELILGDIDDSKYTGKLSYTNLSPRPSALDLGWVVDQQALYSGDPSKGPSHMRRLLDSGSGQENTPVNGSGWAILDTGTAFIQTPDNATAAAIYADISPWIQPIGSLGAWGADCDLIDNFAPNITLTLGTGAQATNLTLPSSSFNLGEYPGVPHMCQTVLSSPSVPSFGDSDEPIWIIGSPLIKAYYTVWDGVNQTVGWGELVH</sequence>
<evidence type="ECO:0000256" key="3">
    <source>
        <dbReference type="SAM" id="SignalP"/>
    </source>
</evidence>
<gene>
    <name evidence="5" type="ORF">PGQ11_010700</name>
</gene>
<feature type="region of interest" description="Disordered" evidence="2">
    <location>
        <begin position="278"/>
        <end position="298"/>
    </location>
</feature>
<dbReference type="Proteomes" id="UP001390339">
    <property type="component" value="Unassembled WGS sequence"/>
</dbReference>
<reference evidence="5 6" key="1">
    <citation type="journal article" date="2024" name="IMA Fungus">
        <title>Apiospora arundinis, a panoply of carbohydrate-active enzymes and secondary metabolites.</title>
        <authorList>
            <person name="Sorensen T."/>
            <person name="Petersen C."/>
            <person name="Muurmann A.T."/>
            <person name="Christiansen J.V."/>
            <person name="Brundto M.L."/>
            <person name="Overgaard C.K."/>
            <person name="Boysen A.T."/>
            <person name="Wollenberg R.D."/>
            <person name="Larsen T.O."/>
            <person name="Sorensen J.L."/>
            <person name="Nielsen K.L."/>
            <person name="Sondergaard T.E."/>
        </authorList>
    </citation>
    <scope>NUCLEOTIDE SEQUENCE [LARGE SCALE GENOMIC DNA]</scope>
    <source>
        <strain evidence="5 6">AAU 773</strain>
    </source>
</reference>
<keyword evidence="3" id="KW-0732">Signal</keyword>
<accession>A0ABR2IAJ6</accession>
<dbReference type="PROSITE" id="PS51767">
    <property type="entry name" value="PEPTIDASE_A1"/>
    <property type="match status" value="1"/>
</dbReference>
<protein>
    <submittedName>
        <fullName evidence="5">Aspartic peptidase domain-containing protein</fullName>
    </submittedName>
</protein>
<name>A0ABR2IAJ6_9PEZI</name>
<dbReference type="PANTHER" id="PTHR47966:SF51">
    <property type="entry name" value="BETA-SITE APP-CLEAVING ENZYME, ISOFORM A-RELATED"/>
    <property type="match status" value="1"/>
</dbReference>
<comment type="caution">
    <text evidence="5">The sequence shown here is derived from an EMBL/GenBank/DDBJ whole genome shotgun (WGS) entry which is preliminary data.</text>
</comment>
<dbReference type="EMBL" id="JAPCWZ010000006">
    <property type="protein sequence ID" value="KAK8859966.1"/>
    <property type="molecule type" value="Genomic_DNA"/>
</dbReference>
<dbReference type="InterPro" id="IPR021109">
    <property type="entry name" value="Peptidase_aspartic_dom_sf"/>
</dbReference>
<feature type="domain" description="Peptidase A1" evidence="4">
    <location>
        <begin position="81"/>
        <end position="434"/>
    </location>
</feature>
<dbReference type="PANTHER" id="PTHR47966">
    <property type="entry name" value="BETA-SITE APP-CLEAVING ENZYME, ISOFORM A-RELATED"/>
    <property type="match status" value="1"/>
</dbReference>
<proteinExistence type="inferred from homology"/>
<dbReference type="CDD" id="cd05471">
    <property type="entry name" value="pepsin_like"/>
    <property type="match status" value="1"/>
</dbReference>
<dbReference type="PRINTS" id="PR00792">
    <property type="entry name" value="PEPSIN"/>
</dbReference>
<dbReference type="SUPFAM" id="SSF50630">
    <property type="entry name" value="Acid proteases"/>
    <property type="match status" value="1"/>
</dbReference>
<comment type="similarity">
    <text evidence="1">Belongs to the peptidase A1 family.</text>
</comment>
<evidence type="ECO:0000259" key="4">
    <source>
        <dbReference type="PROSITE" id="PS51767"/>
    </source>
</evidence>
<dbReference type="InterPro" id="IPR034164">
    <property type="entry name" value="Pepsin-like_dom"/>
</dbReference>
<evidence type="ECO:0000256" key="2">
    <source>
        <dbReference type="SAM" id="MobiDB-lite"/>
    </source>
</evidence>
<feature type="signal peptide" evidence="3">
    <location>
        <begin position="1"/>
        <end position="21"/>
    </location>
</feature>
<dbReference type="InterPro" id="IPR033121">
    <property type="entry name" value="PEPTIDASE_A1"/>
</dbReference>
<dbReference type="Pfam" id="PF00026">
    <property type="entry name" value="Asp"/>
    <property type="match status" value="1"/>
</dbReference>
<evidence type="ECO:0000313" key="5">
    <source>
        <dbReference type="EMBL" id="KAK8859966.1"/>
    </source>
</evidence>
<keyword evidence="6" id="KW-1185">Reference proteome</keyword>
<evidence type="ECO:0000256" key="1">
    <source>
        <dbReference type="ARBA" id="ARBA00007447"/>
    </source>
</evidence>
<dbReference type="Gene3D" id="2.40.70.10">
    <property type="entry name" value="Acid Proteases"/>
    <property type="match status" value="2"/>
</dbReference>
<feature type="chain" id="PRO_5045124743" evidence="3">
    <location>
        <begin position="22"/>
        <end position="438"/>
    </location>
</feature>
<evidence type="ECO:0000313" key="6">
    <source>
        <dbReference type="Proteomes" id="UP001390339"/>
    </source>
</evidence>
<dbReference type="InterPro" id="IPR001461">
    <property type="entry name" value="Aspartic_peptidase_A1"/>
</dbReference>